<dbReference type="EMBL" id="CADCTW010000189">
    <property type="protein sequence ID" value="CAA9357264.1"/>
    <property type="molecule type" value="Genomic_DNA"/>
</dbReference>
<feature type="region of interest" description="Disordered" evidence="1">
    <location>
        <begin position="23"/>
        <end position="116"/>
    </location>
</feature>
<dbReference type="PROSITE" id="PS51257">
    <property type="entry name" value="PROKAR_LIPOPROTEIN"/>
    <property type="match status" value="1"/>
</dbReference>
<evidence type="ECO:0008006" key="4">
    <source>
        <dbReference type="Google" id="ProtNLM"/>
    </source>
</evidence>
<sequence length="116" mass="11068">MKLHALTALALAFTAACANEAAKGDRNTGTALEGGTPAGISAAPAPEVTVDTVAAGRASTTNDPGIVQATDVTTTTDSAAKAATGGAGTTQSNSTTSTTQGSTTQGKDSAAHAGHP</sequence>
<evidence type="ECO:0000313" key="3">
    <source>
        <dbReference type="EMBL" id="CAA9357264.1"/>
    </source>
</evidence>
<organism evidence="3">
    <name type="scientific">uncultured Gemmatimonadota bacterium</name>
    <dbReference type="NCBI Taxonomy" id="203437"/>
    <lineage>
        <taxon>Bacteria</taxon>
        <taxon>Pseudomonadati</taxon>
        <taxon>Gemmatimonadota</taxon>
        <taxon>environmental samples</taxon>
    </lineage>
</organism>
<evidence type="ECO:0000256" key="1">
    <source>
        <dbReference type="SAM" id="MobiDB-lite"/>
    </source>
</evidence>
<name>A0A6J4MJR0_9BACT</name>
<evidence type="ECO:0000256" key="2">
    <source>
        <dbReference type="SAM" id="SignalP"/>
    </source>
</evidence>
<proteinExistence type="predicted"/>
<accession>A0A6J4MJR0</accession>
<dbReference type="AlphaFoldDB" id="A0A6J4MJR0"/>
<feature type="chain" id="PRO_5027008384" description="Lipoprotein" evidence="2">
    <location>
        <begin position="19"/>
        <end position="116"/>
    </location>
</feature>
<feature type="signal peptide" evidence="2">
    <location>
        <begin position="1"/>
        <end position="18"/>
    </location>
</feature>
<protein>
    <recommendedName>
        <fullName evidence="4">Lipoprotein</fullName>
    </recommendedName>
</protein>
<reference evidence="3" key="1">
    <citation type="submission" date="2020-02" db="EMBL/GenBank/DDBJ databases">
        <authorList>
            <person name="Meier V. D."/>
        </authorList>
    </citation>
    <scope>NUCLEOTIDE SEQUENCE</scope>
    <source>
        <strain evidence="3">AVDCRST_MAG68</strain>
    </source>
</reference>
<keyword evidence="2" id="KW-0732">Signal</keyword>
<feature type="compositionally biased region" description="Low complexity" evidence="1">
    <location>
        <begin position="69"/>
        <end position="108"/>
    </location>
</feature>
<gene>
    <name evidence="3" type="ORF">AVDCRST_MAG68-4122</name>
</gene>